<dbReference type="SUPFAM" id="SSF52266">
    <property type="entry name" value="SGNH hydrolase"/>
    <property type="match status" value="1"/>
</dbReference>
<sequence>MKLQTQIPLKPLENSIDYNAKVFLMGSCFVENIGKKFSYYKFQSLVNSFGIIFHPKAIENLISRIIQQKKFTKEDVFFLNERWHCFEVHSVLSNPSEEIFLNKLNEILEESFSFLKTASHIVFTLGTAWGYENKESANLVANCHKVPQKNFNKVLFNAIEIEASLKIITRLIKEINPKAAILFTVSPVRHLKDGFIENQRSKAHLITAIHQIIEKDTSISYFPSYEIMMDELRDYRFYAEDMIHPNKTAINYIWEKFKETAVASSCTNTMKEVEKIQSGLSHRPFNTESDEFKKFQEKLQQKIVYLSEKHPHITF</sequence>
<dbReference type="RefSeq" id="WP_008613644.1">
    <property type="nucleotide sequence ID" value="NZ_JH651379.1"/>
</dbReference>
<dbReference type="Proteomes" id="UP000004690">
    <property type="component" value="Unassembled WGS sequence"/>
</dbReference>
<protein>
    <submittedName>
        <fullName evidence="2">GSCFA family protein</fullName>
    </submittedName>
</protein>
<keyword evidence="3" id="KW-1185">Reference proteome</keyword>
<dbReference type="Pfam" id="PF08885">
    <property type="entry name" value="GSCFA"/>
    <property type="match status" value="1"/>
</dbReference>
<name>I3C8B0_9FLAO</name>
<feature type="domain" description="GSCFA" evidence="1">
    <location>
        <begin position="21"/>
        <end position="257"/>
    </location>
</feature>
<dbReference type="HOGENOM" id="CLU_075057_0_0_10"/>
<dbReference type="EMBL" id="JH651379">
    <property type="protein sequence ID" value="EIJ39853.1"/>
    <property type="molecule type" value="Genomic_DNA"/>
</dbReference>
<dbReference type="STRING" id="926559.JoomaDRAFT_2892"/>
<dbReference type="OrthoDB" id="9807687at2"/>
<accession>I3C8B0</accession>
<dbReference type="Gene3D" id="3.40.50.1110">
    <property type="entry name" value="SGNH hydrolase"/>
    <property type="match status" value="1"/>
</dbReference>
<evidence type="ECO:0000313" key="3">
    <source>
        <dbReference type="Proteomes" id="UP000004690"/>
    </source>
</evidence>
<dbReference type="eggNOG" id="COG2755">
    <property type="taxonomic scope" value="Bacteria"/>
</dbReference>
<organism evidence="2 3">
    <name type="scientific">Galbibacter orientalis DSM 19592</name>
    <dbReference type="NCBI Taxonomy" id="926559"/>
    <lineage>
        <taxon>Bacteria</taxon>
        <taxon>Pseudomonadati</taxon>
        <taxon>Bacteroidota</taxon>
        <taxon>Flavobacteriia</taxon>
        <taxon>Flavobacteriales</taxon>
        <taxon>Flavobacteriaceae</taxon>
        <taxon>Galbibacter</taxon>
    </lineage>
</organism>
<reference evidence="2 3" key="1">
    <citation type="submission" date="2012-02" db="EMBL/GenBank/DDBJ databases">
        <title>Improved High-Quality Draft genome of Joostella marina DSM 19592.</title>
        <authorList>
            <consortium name="US DOE Joint Genome Institute (JGI-PGF)"/>
            <person name="Lucas S."/>
            <person name="Copeland A."/>
            <person name="Lapidus A."/>
            <person name="Bruce D."/>
            <person name="Goodwin L."/>
            <person name="Pitluck S."/>
            <person name="Peters L."/>
            <person name="Chertkov O."/>
            <person name="Ovchinnikova G."/>
            <person name="Kyrpides N."/>
            <person name="Mavromatis K."/>
            <person name="Detter J.C."/>
            <person name="Han C."/>
            <person name="Land M."/>
            <person name="Hauser L."/>
            <person name="Markowitz V."/>
            <person name="Cheng J.-F."/>
            <person name="Hugenholtz P."/>
            <person name="Woyke T."/>
            <person name="Wu D."/>
            <person name="Tindall B."/>
            <person name="Brambilla E."/>
            <person name="Klenk H.-P."/>
            <person name="Eisen J.A."/>
        </authorList>
    </citation>
    <scope>NUCLEOTIDE SEQUENCE [LARGE SCALE GENOMIC DNA]</scope>
    <source>
        <strain evidence="2 3">DSM 19592</strain>
    </source>
</reference>
<proteinExistence type="predicted"/>
<dbReference type="AlphaFoldDB" id="I3C8B0"/>
<dbReference type="InterPro" id="IPR014982">
    <property type="entry name" value="GSCFA"/>
</dbReference>
<evidence type="ECO:0000313" key="2">
    <source>
        <dbReference type="EMBL" id="EIJ39853.1"/>
    </source>
</evidence>
<evidence type="ECO:0000259" key="1">
    <source>
        <dbReference type="Pfam" id="PF08885"/>
    </source>
</evidence>
<dbReference type="InterPro" id="IPR036514">
    <property type="entry name" value="SGNH_hydro_sf"/>
</dbReference>
<gene>
    <name evidence="2" type="ORF">JoomaDRAFT_2892</name>
</gene>
<dbReference type="GO" id="GO:0016788">
    <property type="term" value="F:hydrolase activity, acting on ester bonds"/>
    <property type="evidence" value="ECO:0007669"/>
    <property type="project" value="UniProtKB-ARBA"/>
</dbReference>